<protein>
    <submittedName>
        <fullName evidence="1">Uncharacterized protein</fullName>
    </submittedName>
</protein>
<comment type="caution">
    <text evidence="1">The sequence shown here is derived from an EMBL/GenBank/DDBJ whole genome shotgun (WGS) entry which is preliminary data.</text>
</comment>
<evidence type="ECO:0000313" key="2">
    <source>
        <dbReference type="Proteomes" id="UP000070344"/>
    </source>
</evidence>
<evidence type="ECO:0000313" key="1">
    <source>
        <dbReference type="EMBL" id="KXB00923.1"/>
    </source>
</evidence>
<accession>A0A133V3B7</accession>
<name>A0A133V3B7_9EURY</name>
<dbReference type="AlphaFoldDB" id="A0A133V3B7"/>
<sequence>MAVKSIENRELRGAYVCYDCNDKHWKEFDTGWMSPNVAVAHRLKGHDVRKIEVIPDEGVISLSGTAGLKESSSLKVSGGEK</sequence>
<dbReference type="Proteomes" id="UP000070344">
    <property type="component" value="Unassembled WGS sequence"/>
</dbReference>
<organism evidence="1 2">
    <name type="scientific">candidate division MSBL1 archaeon SCGC-AAA259O05</name>
    <dbReference type="NCBI Taxonomy" id="1698271"/>
    <lineage>
        <taxon>Archaea</taxon>
        <taxon>Methanobacteriati</taxon>
        <taxon>Methanobacteriota</taxon>
        <taxon>candidate division MSBL1</taxon>
    </lineage>
</organism>
<gene>
    <name evidence="1" type="ORF">AKJ41_03465</name>
</gene>
<dbReference type="EMBL" id="LHXV01000037">
    <property type="protein sequence ID" value="KXB00923.1"/>
    <property type="molecule type" value="Genomic_DNA"/>
</dbReference>
<keyword evidence="2" id="KW-1185">Reference proteome</keyword>
<reference evidence="1 2" key="1">
    <citation type="journal article" date="2016" name="Sci. Rep.">
        <title>Metabolic traits of an uncultured archaeal lineage -MSBL1- from brine pools of the Red Sea.</title>
        <authorList>
            <person name="Mwirichia R."/>
            <person name="Alam I."/>
            <person name="Rashid M."/>
            <person name="Vinu M."/>
            <person name="Ba-Alawi W."/>
            <person name="Anthony Kamau A."/>
            <person name="Kamanda Ngugi D."/>
            <person name="Goker M."/>
            <person name="Klenk H.P."/>
            <person name="Bajic V."/>
            <person name="Stingl U."/>
        </authorList>
    </citation>
    <scope>NUCLEOTIDE SEQUENCE [LARGE SCALE GENOMIC DNA]</scope>
    <source>
        <strain evidence="1">SCGC-AAA259O05</strain>
    </source>
</reference>
<proteinExistence type="predicted"/>